<dbReference type="EMBL" id="ML992678">
    <property type="protein sequence ID" value="KAF2211081.1"/>
    <property type="molecule type" value="Genomic_DNA"/>
</dbReference>
<dbReference type="Proteomes" id="UP000799539">
    <property type="component" value="Unassembled WGS sequence"/>
</dbReference>
<keyword evidence="2" id="KW-1185">Reference proteome</keyword>
<sequence length="102" mass="11127">MAVDTASLDRLGRWSSARAADMLQTAESATAGMQVIGQLQLCIWWNSYGRLLTEQDGLVSANGHATGLQENGRTIVLQDEVVAWRRRNGCIGLWLGRANAEP</sequence>
<name>A0A6A6FCG2_9PEZI</name>
<organism evidence="1 2">
    <name type="scientific">Cercospora zeae-maydis SCOH1-5</name>
    <dbReference type="NCBI Taxonomy" id="717836"/>
    <lineage>
        <taxon>Eukaryota</taxon>
        <taxon>Fungi</taxon>
        <taxon>Dikarya</taxon>
        <taxon>Ascomycota</taxon>
        <taxon>Pezizomycotina</taxon>
        <taxon>Dothideomycetes</taxon>
        <taxon>Dothideomycetidae</taxon>
        <taxon>Mycosphaerellales</taxon>
        <taxon>Mycosphaerellaceae</taxon>
        <taxon>Cercospora</taxon>
    </lineage>
</organism>
<gene>
    <name evidence="1" type="ORF">CERZMDRAFT_98813</name>
</gene>
<dbReference type="AlphaFoldDB" id="A0A6A6FCG2"/>
<protein>
    <submittedName>
        <fullName evidence="1">Uncharacterized protein</fullName>
    </submittedName>
</protein>
<accession>A0A6A6FCG2</accession>
<evidence type="ECO:0000313" key="1">
    <source>
        <dbReference type="EMBL" id="KAF2211081.1"/>
    </source>
</evidence>
<proteinExistence type="predicted"/>
<evidence type="ECO:0000313" key="2">
    <source>
        <dbReference type="Proteomes" id="UP000799539"/>
    </source>
</evidence>
<reference evidence="1" key="1">
    <citation type="journal article" date="2020" name="Stud. Mycol.">
        <title>101 Dothideomycetes genomes: a test case for predicting lifestyles and emergence of pathogens.</title>
        <authorList>
            <person name="Haridas S."/>
            <person name="Albert R."/>
            <person name="Binder M."/>
            <person name="Bloem J."/>
            <person name="Labutti K."/>
            <person name="Salamov A."/>
            <person name="Andreopoulos B."/>
            <person name="Baker S."/>
            <person name="Barry K."/>
            <person name="Bills G."/>
            <person name="Bluhm B."/>
            <person name="Cannon C."/>
            <person name="Castanera R."/>
            <person name="Culley D."/>
            <person name="Daum C."/>
            <person name="Ezra D."/>
            <person name="Gonzalez J."/>
            <person name="Henrissat B."/>
            <person name="Kuo A."/>
            <person name="Liang C."/>
            <person name="Lipzen A."/>
            <person name="Lutzoni F."/>
            <person name="Magnuson J."/>
            <person name="Mondo S."/>
            <person name="Nolan M."/>
            <person name="Ohm R."/>
            <person name="Pangilinan J."/>
            <person name="Park H.-J."/>
            <person name="Ramirez L."/>
            <person name="Alfaro M."/>
            <person name="Sun H."/>
            <person name="Tritt A."/>
            <person name="Yoshinaga Y."/>
            <person name="Zwiers L.-H."/>
            <person name="Turgeon B."/>
            <person name="Goodwin S."/>
            <person name="Spatafora J."/>
            <person name="Crous P."/>
            <person name="Grigoriev I."/>
        </authorList>
    </citation>
    <scope>NUCLEOTIDE SEQUENCE</scope>
    <source>
        <strain evidence="1">SCOH1-5</strain>
    </source>
</reference>